<sequence>AVKETGEVMEIINRINEVATSIASAIEEQSIAIKNIADQIEHTRETAKFMAEDAKQNYEAAEEIKKFIELQAEQIQELVTLVNEIKAQVGRFKL</sequence>
<evidence type="ECO:0000256" key="1">
    <source>
        <dbReference type="SAM" id="Coils"/>
    </source>
</evidence>
<dbReference type="Proteomes" id="UP000235731">
    <property type="component" value="Unassembled WGS sequence"/>
</dbReference>
<reference evidence="2 3" key="1">
    <citation type="submission" date="2018-01" db="EMBL/GenBank/DDBJ databases">
        <title>Metagenomic assembled genomes from two thermal pools in the Uzon Caldera, Kamchatka, Russia.</title>
        <authorList>
            <person name="Wilkins L."/>
            <person name="Ettinger C."/>
        </authorList>
    </citation>
    <scope>NUCLEOTIDE SEQUENCE [LARGE SCALE GENOMIC DNA]</scope>
    <source>
        <strain evidence="2">ZAV-15</strain>
    </source>
</reference>
<dbReference type="Gene3D" id="1.10.287.950">
    <property type="entry name" value="Methyl-accepting chemotaxis protein"/>
    <property type="match status" value="1"/>
</dbReference>
<comment type="caution">
    <text evidence="2">The sequence shown here is derived from an EMBL/GenBank/DDBJ whole genome shotgun (WGS) entry which is preliminary data.</text>
</comment>
<keyword evidence="1" id="KW-0175">Coiled coil</keyword>
<feature type="coiled-coil region" evidence="1">
    <location>
        <begin position="44"/>
        <end position="78"/>
    </location>
</feature>
<accession>A0A2N7PIQ0</accession>
<organism evidence="2 3">
    <name type="scientific">Caldimicrobium thiodismutans</name>
    <dbReference type="NCBI Taxonomy" id="1653476"/>
    <lineage>
        <taxon>Bacteria</taxon>
        <taxon>Pseudomonadati</taxon>
        <taxon>Thermodesulfobacteriota</taxon>
        <taxon>Thermodesulfobacteria</taxon>
        <taxon>Thermodesulfobacteriales</taxon>
        <taxon>Thermodesulfobacteriaceae</taxon>
        <taxon>Caldimicrobium</taxon>
    </lineage>
</organism>
<dbReference type="EMBL" id="PNIE01000078">
    <property type="protein sequence ID" value="PMP61647.1"/>
    <property type="molecule type" value="Genomic_DNA"/>
</dbReference>
<gene>
    <name evidence="2" type="ORF">C0197_05380</name>
</gene>
<protein>
    <recommendedName>
        <fullName evidence="4">Methyl-accepting chemotaxis protein</fullName>
    </recommendedName>
</protein>
<dbReference type="AlphaFoldDB" id="A0A2N7PIQ0"/>
<name>A0A2N7PIQ0_9BACT</name>
<evidence type="ECO:0000313" key="2">
    <source>
        <dbReference type="EMBL" id="PMP61647.1"/>
    </source>
</evidence>
<evidence type="ECO:0008006" key="4">
    <source>
        <dbReference type="Google" id="ProtNLM"/>
    </source>
</evidence>
<dbReference type="SUPFAM" id="SSF58104">
    <property type="entry name" value="Methyl-accepting chemotaxis protein (MCP) signaling domain"/>
    <property type="match status" value="1"/>
</dbReference>
<evidence type="ECO:0000313" key="3">
    <source>
        <dbReference type="Proteomes" id="UP000235731"/>
    </source>
</evidence>
<proteinExistence type="predicted"/>
<feature type="non-terminal residue" evidence="2">
    <location>
        <position position="1"/>
    </location>
</feature>